<dbReference type="GO" id="GO:0016791">
    <property type="term" value="F:phosphatase activity"/>
    <property type="evidence" value="ECO:0007669"/>
    <property type="project" value="TreeGrafter"/>
</dbReference>
<dbReference type="eggNOG" id="COG0639">
    <property type="taxonomic scope" value="Bacteria"/>
</dbReference>
<dbReference type="STRING" id="1033802.SSPSH_003525"/>
<feature type="domain" description="Serine/threonine specific protein phosphatases" evidence="1">
    <location>
        <begin position="73"/>
        <end position="78"/>
    </location>
</feature>
<dbReference type="GO" id="GO:0005737">
    <property type="term" value="C:cytoplasm"/>
    <property type="evidence" value="ECO:0007669"/>
    <property type="project" value="TreeGrafter"/>
</dbReference>
<dbReference type="InterPro" id="IPR029052">
    <property type="entry name" value="Metallo-depent_PP-like"/>
</dbReference>
<dbReference type="InterPro" id="IPR004843">
    <property type="entry name" value="Calcineurin-like_PHP"/>
</dbReference>
<reference evidence="2 3" key="2">
    <citation type="journal article" date="2013" name="PLoS ONE">
        <title>INDIGO - INtegrated Data Warehouse of MIcrobial GenOmes with Examples from the Red Sea Extremophiles.</title>
        <authorList>
            <person name="Alam I."/>
            <person name="Antunes A."/>
            <person name="Kamau A.A."/>
            <person name="Ba Alawi W."/>
            <person name="Kalkatawi M."/>
            <person name="Stingl U."/>
            <person name="Bajic V.B."/>
        </authorList>
    </citation>
    <scope>NUCLEOTIDE SEQUENCE [LARGE SCALE GENOMIC DNA]</scope>
    <source>
        <strain evidence="2 3">E1L3A</strain>
    </source>
</reference>
<dbReference type="GO" id="GO:0110154">
    <property type="term" value="P:RNA decapping"/>
    <property type="evidence" value="ECO:0007669"/>
    <property type="project" value="TreeGrafter"/>
</dbReference>
<dbReference type="PANTHER" id="PTHR42850">
    <property type="entry name" value="METALLOPHOSPHOESTERASE"/>
    <property type="match status" value="1"/>
</dbReference>
<dbReference type="Proteomes" id="UP000006242">
    <property type="component" value="Unassembled WGS sequence"/>
</dbReference>
<dbReference type="EMBL" id="AFNV02000031">
    <property type="protein sequence ID" value="ERJ17679.1"/>
    <property type="molecule type" value="Genomic_DNA"/>
</dbReference>
<comment type="caution">
    <text evidence="2">The sequence shown here is derived from an EMBL/GenBank/DDBJ whole genome shotgun (WGS) entry which is preliminary data.</text>
</comment>
<dbReference type="PROSITE" id="PS00125">
    <property type="entry name" value="SER_THR_PHOSPHATASE"/>
    <property type="match status" value="1"/>
</dbReference>
<keyword evidence="2" id="KW-0378">Hydrolase</keyword>
<dbReference type="GO" id="GO:0008803">
    <property type="term" value="F:bis(5'-nucleosyl)-tetraphosphatase (symmetrical) activity"/>
    <property type="evidence" value="ECO:0007669"/>
    <property type="project" value="UniProtKB-EC"/>
</dbReference>
<dbReference type="RefSeq" id="WP_006914738.1">
    <property type="nucleotide sequence ID" value="NZ_AFNV02000031.1"/>
</dbReference>
<dbReference type="SUPFAM" id="SSF56300">
    <property type="entry name" value="Metallo-dependent phosphatases"/>
    <property type="match status" value="1"/>
</dbReference>
<name>U2FNA1_9GAMM</name>
<gene>
    <name evidence="2" type="ORF">SSPSH_003525</name>
</gene>
<dbReference type="Gene3D" id="3.60.21.10">
    <property type="match status" value="1"/>
</dbReference>
<dbReference type="InterPro" id="IPR050126">
    <property type="entry name" value="Ap4A_hydrolase"/>
</dbReference>
<reference evidence="2 3" key="1">
    <citation type="journal article" date="2011" name="J. Bacteriol.">
        <title>Genome sequence of Salinisphaera shabanensis, a gammaproteobacterium from the harsh, variable environment of the brine-seawater interface of the Shaban Deep in the Red Sea.</title>
        <authorList>
            <person name="Antunes A."/>
            <person name="Alam I."/>
            <person name="Bajic V.B."/>
            <person name="Stingl U."/>
        </authorList>
    </citation>
    <scope>NUCLEOTIDE SEQUENCE [LARGE SCALE GENOMIC DNA]</scope>
    <source>
        <strain evidence="2 3">E1L3A</strain>
    </source>
</reference>
<evidence type="ECO:0000313" key="3">
    <source>
        <dbReference type="Proteomes" id="UP000006242"/>
    </source>
</evidence>
<protein>
    <submittedName>
        <fullName evidence="2">Bis-tetraphosphatase protein</fullName>
        <ecNumber evidence="2">3.6.1.41</ecNumber>
    </submittedName>
</protein>
<keyword evidence="3" id="KW-1185">Reference proteome</keyword>
<proteinExistence type="predicted"/>
<dbReference type="InterPro" id="IPR006186">
    <property type="entry name" value="Ser/Thr-sp_prot-phosphatase"/>
</dbReference>
<dbReference type="PANTHER" id="PTHR42850:SF4">
    <property type="entry name" value="ZINC-DEPENDENT ENDOPOLYPHOSPHATASE"/>
    <property type="match status" value="1"/>
</dbReference>
<dbReference type="OrthoDB" id="5296354at2"/>
<evidence type="ECO:0000313" key="2">
    <source>
        <dbReference type="EMBL" id="ERJ17679.1"/>
    </source>
</evidence>
<dbReference type="EC" id="3.6.1.41" evidence="2"/>
<sequence>MPELIHYFDANTTGRDFVVGDIHGCFYMLDALLERLDFDRARDRLFSVGDLIDRGPDSERAAEFIDAPWFHAIRGNHEQMLLDAVDEGGQVRALWRMNGGEWFEALDAATADALYQRIRTLPMAAGVELADGATAALVHANVIGNSWARTRALLSCSSSDAAELSTLLWDRSRAHVLEGGHATTETVVVDDVDVIYFGHTSMRQATACANTRWLDTGAFMGGALSIAELGVSGEVWSLSSDLDQCRRGWSRV</sequence>
<dbReference type="AlphaFoldDB" id="U2FNA1"/>
<evidence type="ECO:0000259" key="1">
    <source>
        <dbReference type="PROSITE" id="PS00125"/>
    </source>
</evidence>
<organism evidence="2 3">
    <name type="scientific">Salinisphaera shabanensis E1L3A</name>
    <dbReference type="NCBI Taxonomy" id="1033802"/>
    <lineage>
        <taxon>Bacteria</taxon>
        <taxon>Pseudomonadati</taxon>
        <taxon>Pseudomonadota</taxon>
        <taxon>Gammaproteobacteria</taxon>
        <taxon>Salinisphaerales</taxon>
        <taxon>Salinisphaeraceae</taxon>
        <taxon>Salinisphaera</taxon>
    </lineage>
</organism>
<dbReference type="Pfam" id="PF00149">
    <property type="entry name" value="Metallophos"/>
    <property type="match status" value="1"/>
</dbReference>
<accession>U2FNA1</accession>